<accession>A0A1I0XI67</accession>
<dbReference type="STRING" id="871651.SAMN05421688_2305"/>
<dbReference type="PROSITE" id="PS51257">
    <property type="entry name" value="PROKAR_LIPOPROTEIN"/>
    <property type="match status" value="1"/>
</dbReference>
<evidence type="ECO:0000313" key="2">
    <source>
        <dbReference type="Proteomes" id="UP000198796"/>
    </source>
</evidence>
<dbReference type="OrthoDB" id="7875456at2"/>
<gene>
    <name evidence="1" type="ORF">SAMN05421688_2305</name>
</gene>
<evidence type="ECO:0000313" key="1">
    <source>
        <dbReference type="EMBL" id="SFB00614.1"/>
    </source>
</evidence>
<proteinExistence type="predicted"/>
<dbReference type="EMBL" id="FOJU01000003">
    <property type="protein sequence ID" value="SFB00614.1"/>
    <property type="molecule type" value="Genomic_DNA"/>
</dbReference>
<protein>
    <recommendedName>
        <fullName evidence="3">Lipoprotein</fullName>
    </recommendedName>
</protein>
<reference evidence="1 2" key="1">
    <citation type="submission" date="2016-10" db="EMBL/GenBank/DDBJ databases">
        <authorList>
            <person name="de Groot N.N."/>
        </authorList>
    </citation>
    <scope>NUCLEOTIDE SEQUENCE [LARGE SCALE GENOMIC DNA]</scope>
    <source>
        <strain evidence="1 2">DSM 29316</strain>
    </source>
</reference>
<sequence length="124" mass="14248">MWKFALPAVLIIAGCASPQQQCVSRANKDLRVIDRLIAEKQEIVTRGYAVVTETETRTRFERCRDEDGDARLCRVERDFERTRPVAVNLEEQRDILRQLRAKRAQLADEAQSRIAACRTAYPEG</sequence>
<dbReference type="Proteomes" id="UP000198796">
    <property type="component" value="Unassembled WGS sequence"/>
</dbReference>
<dbReference type="AlphaFoldDB" id="A0A1I0XI67"/>
<organism evidence="1 2">
    <name type="scientific">Poseidonocella pacifica</name>
    <dbReference type="NCBI Taxonomy" id="871651"/>
    <lineage>
        <taxon>Bacteria</taxon>
        <taxon>Pseudomonadati</taxon>
        <taxon>Pseudomonadota</taxon>
        <taxon>Alphaproteobacteria</taxon>
        <taxon>Rhodobacterales</taxon>
        <taxon>Roseobacteraceae</taxon>
        <taxon>Poseidonocella</taxon>
    </lineage>
</organism>
<dbReference type="RefSeq" id="WP_092064752.1">
    <property type="nucleotide sequence ID" value="NZ_FOJU01000003.1"/>
</dbReference>
<keyword evidence="2" id="KW-1185">Reference proteome</keyword>
<evidence type="ECO:0008006" key="3">
    <source>
        <dbReference type="Google" id="ProtNLM"/>
    </source>
</evidence>
<name>A0A1I0XI67_9RHOB</name>